<reference evidence="2" key="1">
    <citation type="journal article" date="2012" name="Nat. Genet.">
        <title>Whole-genome sequence of Schistosoma haematobium.</title>
        <authorList>
            <person name="Young N.D."/>
            <person name="Jex A.R."/>
            <person name="Li B."/>
            <person name="Liu S."/>
            <person name="Yang L."/>
            <person name="Xiong Z."/>
            <person name="Li Y."/>
            <person name="Cantacessi C."/>
            <person name="Hall R.S."/>
            <person name="Xu X."/>
            <person name="Chen F."/>
            <person name="Wu X."/>
            <person name="Zerlotini A."/>
            <person name="Oliveira G."/>
            <person name="Hofmann A."/>
            <person name="Zhang G."/>
            <person name="Fang X."/>
            <person name="Kang Y."/>
            <person name="Campbell B.E."/>
            <person name="Loukas A."/>
            <person name="Ranganathan S."/>
            <person name="Rollinson D."/>
            <person name="Rinaldi G."/>
            <person name="Brindley P.J."/>
            <person name="Yang H."/>
            <person name="Wang J."/>
            <person name="Wang J."/>
            <person name="Gasser R.B."/>
        </authorList>
    </citation>
    <scope>NUCLEOTIDE SEQUENCE [LARGE SCALE GENOMIC DNA]</scope>
</reference>
<accession>A0A095CDZ3</accession>
<evidence type="ECO:0000256" key="1">
    <source>
        <dbReference type="SAM" id="MobiDB-lite"/>
    </source>
</evidence>
<organism evidence="2">
    <name type="scientific">Schistosoma haematobium</name>
    <name type="common">Blood fluke</name>
    <dbReference type="NCBI Taxonomy" id="6185"/>
    <lineage>
        <taxon>Eukaryota</taxon>
        <taxon>Metazoa</taxon>
        <taxon>Spiralia</taxon>
        <taxon>Lophotrochozoa</taxon>
        <taxon>Platyhelminthes</taxon>
        <taxon>Trematoda</taxon>
        <taxon>Digenea</taxon>
        <taxon>Strigeidida</taxon>
        <taxon>Schistosomatoidea</taxon>
        <taxon>Schistosomatidae</taxon>
        <taxon>Schistosoma</taxon>
    </lineage>
</organism>
<feature type="region of interest" description="Disordered" evidence="1">
    <location>
        <begin position="1"/>
        <end position="24"/>
    </location>
</feature>
<gene>
    <name evidence="2" type="ORF">MS3_09441</name>
</gene>
<dbReference type="AlphaFoldDB" id="A0A095CDZ3"/>
<name>A0A095CDZ3_SCHHA</name>
<sequence>MKNFNRGKSNNHYHDNHNLNNHNNHDTRKQLEVYLFHLLQLNQPIEFYNLKLFNNFITMNDDYDDQKSKLIGIGYCCFNGILMAYVNNYTTNNNSCISSSSSSISSTNDSSDRNSICSQFVLNVELFDNNNNETIRFNDYEYGEFSSFWAPIQCESNSIIPIVLRYFIYTKEKRQVFRFLLFLLGDFIRFEFSASGNNQSV</sequence>
<dbReference type="EMBL" id="KL251653">
    <property type="protein sequence ID" value="KGB40948.1"/>
    <property type="molecule type" value="Genomic_DNA"/>
</dbReference>
<proteinExistence type="predicted"/>
<feature type="compositionally biased region" description="Basic and acidic residues" evidence="1">
    <location>
        <begin position="12"/>
        <end position="24"/>
    </location>
</feature>
<protein>
    <submittedName>
        <fullName evidence="2">Uncharacterized protein</fullName>
    </submittedName>
</protein>
<evidence type="ECO:0000313" key="2">
    <source>
        <dbReference type="EMBL" id="KGB40948.1"/>
    </source>
</evidence>